<feature type="compositionally biased region" description="Gly residues" evidence="3">
    <location>
        <begin position="1"/>
        <end position="17"/>
    </location>
</feature>
<feature type="region of interest" description="Disordered" evidence="3">
    <location>
        <begin position="711"/>
        <end position="732"/>
    </location>
</feature>
<feature type="compositionally biased region" description="Pro residues" evidence="3">
    <location>
        <begin position="716"/>
        <end position="727"/>
    </location>
</feature>
<organism evidence="5 6">
    <name type="scientific">Scophthalmus maximus</name>
    <name type="common">Turbot</name>
    <name type="synonym">Psetta maxima</name>
    <dbReference type="NCBI Taxonomy" id="52904"/>
    <lineage>
        <taxon>Eukaryota</taxon>
        <taxon>Metazoa</taxon>
        <taxon>Chordata</taxon>
        <taxon>Craniata</taxon>
        <taxon>Vertebrata</taxon>
        <taxon>Euteleostomi</taxon>
        <taxon>Actinopterygii</taxon>
        <taxon>Neopterygii</taxon>
        <taxon>Teleostei</taxon>
        <taxon>Neoteleostei</taxon>
        <taxon>Acanthomorphata</taxon>
        <taxon>Carangaria</taxon>
        <taxon>Pleuronectiformes</taxon>
        <taxon>Pleuronectoidei</taxon>
        <taxon>Scophthalmidae</taxon>
        <taxon>Scophthalmus</taxon>
    </lineage>
</organism>
<comment type="subcellular location">
    <subcellularLocation>
        <location evidence="1">Secreted</location>
        <location evidence="1">Extracellular space</location>
        <location evidence="1">Extracellular matrix</location>
    </subcellularLocation>
</comment>
<feature type="compositionally biased region" description="Basic and acidic residues" evidence="3">
    <location>
        <begin position="489"/>
        <end position="512"/>
    </location>
</feature>
<dbReference type="InterPro" id="IPR050149">
    <property type="entry name" value="Collagen_superfamily"/>
</dbReference>
<evidence type="ECO:0008006" key="7">
    <source>
        <dbReference type="Google" id="ProtNLM"/>
    </source>
</evidence>
<evidence type="ECO:0000313" key="5">
    <source>
        <dbReference type="EMBL" id="KAF0037843.1"/>
    </source>
</evidence>
<dbReference type="AlphaFoldDB" id="A0A6A4SV63"/>
<feature type="transmembrane region" description="Helical" evidence="4">
    <location>
        <begin position="308"/>
        <end position="332"/>
    </location>
</feature>
<feature type="region of interest" description="Disordered" evidence="3">
    <location>
        <begin position="765"/>
        <end position="788"/>
    </location>
</feature>
<feature type="compositionally biased region" description="Basic and acidic residues" evidence="3">
    <location>
        <begin position="427"/>
        <end position="446"/>
    </location>
</feature>
<keyword evidence="4" id="KW-0812">Transmembrane</keyword>
<dbReference type="PANTHER" id="PTHR24023:SF1082">
    <property type="entry name" value="COLLAGEN TRIPLE HELIX REPEAT"/>
    <property type="match status" value="1"/>
</dbReference>
<feature type="region of interest" description="Disordered" evidence="3">
    <location>
        <begin position="123"/>
        <end position="144"/>
    </location>
</feature>
<keyword evidence="4" id="KW-0472">Membrane</keyword>
<feature type="region of interest" description="Disordered" evidence="3">
    <location>
        <begin position="384"/>
        <end position="413"/>
    </location>
</feature>
<feature type="region of interest" description="Disordered" evidence="3">
    <location>
        <begin position="482"/>
        <end position="512"/>
    </location>
</feature>
<dbReference type="EMBL" id="VEVO01000009">
    <property type="protein sequence ID" value="KAF0037843.1"/>
    <property type="molecule type" value="Genomic_DNA"/>
</dbReference>
<reference evidence="5 6" key="1">
    <citation type="submission" date="2019-06" db="EMBL/GenBank/DDBJ databases">
        <title>Draft genomes of female and male turbot (Scophthalmus maximus).</title>
        <authorList>
            <person name="Xu H."/>
            <person name="Xu X.-W."/>
            <person name="Shao C."/>
            <person name="Chen S."/>
        </authorList>
    </citation>
    <scope>NUCLEOTIDE SEQUENCE [LARGE SCALE GENOMIC DNA]</scope>
    <source>
        <strain evidence="5">Ysfricsl-2016a</strain>
        <tissue evidence="5">Blood</tissue>
    </source>
</reference>
<evidence type="ECO:0000256" key="2">
    <source>
        <dbReference type="ARBA" id="ARBA00022530"/>
    </source>
</evidence>
<dbReference type="Proteomes" id="UP000438429">
    <property type="component" value="Unassembled WGS sequence"/>
</dbReference>
<dbReference type="Gene3D" id="1.20.5.320">
    <property type="entry name" value="6-Phosphogluconate Dehydrogenase, domain 3"/>
    <property type="match status" value="2"/>
</dbReference>
<feature type="compositionally biased region" description="Gly residues" evidence="3">
    <location>
        <begin position="33"/>
        <end position="45"/>
    </location>
</feature>
<feature type="region of interest" description="Disordered" evidence="3">
    <location>
        <begin position="677"/>
        <end position="699"/>
    </location>
</feature>
<proteinExistence type="predicted"/>
<comment type="caution">
    <text evidence="5">The sequence shown here is derived from an EMBL/GenBank/DDBJ whole genome shotgun (WGS) entry which is preliminary data.</text>
</comment>
<feature type="compositionally biased region" description="Polar residues" evidence="3">
    <location>
        <begin position="384"/>
        <end position="395"/>
    </location>
</feature>
<protein>
    <recommendedName>
        <fullName evidence="7">Collagen alpha-1(XVII) chain-like</fullName>
    </recommendedName>
</protein>
<feature type="region of interest" description="Disordered" evidence="3">
    <location>
        <begin position="1"/>
        <end position="45"/>
    </location>
</feature>
<feature type="region of interest" description="Disordered" evidence="3">
    <location>
        <begin position="427"/>
        <end position="461"/>
    </location>
</feature>
<gene>
    <name evidence="5" type="ORF">F2P81_010717</name>
</gene>
<accession>A0A6A4SV63</accession>
<keyword evidence="4" id="KW-1133">Transmembrane helix</keyword>
<name>A0A6A4SV63_SCOMX</name>
<feature type="compositionally biased region" description="Pro residues" evidence="3">
    <location>
        <begin position="880"/>
        <end position="891"/>
    </location>
</feature>
<feature type="compositionally biased region" description="Pro residues" evidence="3">
    <location>
        <begin position="929"/>
        <end position="938"/>
    </location>
</feature>
<evidence type="ECO:0000256" key="3">
    <source>
        <dbReference type="SAM" id="MobiDB-lite"/>
    </source>
</evidence>
<feature type="region of interest" description="Disordered" evidence="3">
    <location>
        <begin position="919"/>
        <end position="938"/>
    </location>
</feature>
<feature type="compositionally biased region" description="Pro residues" evidence="3">
    <location>
        <begin position="686"/>
        <end position="695"/>
    </location>
</feature>
<sequence length="990" mass="102603">MSSGRSGGSGGGRGSGGVSITTVGASSAEGSAASGGSGAGFRAAGGGGGSYGMSSGLASGARDGKRDGGLVAVSTVTKTSYSSGGSGEAKRGSSSAVTHSPAFKERKSMSGLAAALPDVFDGTSIGTSSSATRGRAQSRDQYGSIWPGGVSSSYSYNTIPNNLSTTTSTLYQSGVQNNRTLSSPYVNSGFSAGSTVYGVQNNLAGTGPTALSPTGASAQIVYGVQKNASGAGIGTTTVRPSSPTADEAMGKDFKFVLIEKENAPLKKETERLVVTKDTGKQFMSAAPAMASEIKEDESGFGCFSCCSWWKWLLGLLLSLLLLLGLLFGLIALAEEVKRLKNRVDALEAITGTASARSSRLSASSGATNIVDPLDSLYFDRSSSGSTLTRSDNTINLGAAGPGGDAGSGPRQDGAALQRTVQNLVRAELRSDAVRDTLKGERGEPGPKGDSGGLGQKGKDLKVTKDIPVPPVLLDLTGQKVTEEVQGCQEPKESSERGDRVDRQVNQDNLDNKAQLDQRELKGLQVPLGFKDPQASLEIQDTLVLKVNLVRLVKSSLQWALILWPSLDLRVPLGLRALPGPLVCLVPLALLVSQDNLVTEDHKVTKENQVNQVFQGKQLLVCEQLVDQVDFYISHDDPLQREYLAGPPGPPGPAGAPGNTGDGLVDDVTNRVVAYIQGSGGGYDRTPGPPGPPGPPGAISVNDIINILQRVTFRGSPGPPGPPGPEGPPGKMRGLVSYAEQANRESITAERQGFDGGAVRGAMLGHPGLPGPPGPPGHKGEPGASGAGAGAWNLDSGDYSTMAVRVTDYIKSHGLLRDVLRDSERVVQGPPGPPGLPGIPGQSQWVSSRENVVDVVEYLKSRGVLHDIVREHNSRIFQGPQGPPGPPGPPGYSRPFGSYGNATALLEYIKTHGLLHDTKGSHGERVVQGPPGPAGPPGPPGYSRVFGSHANVTDLVEYIKSERGLRGPQGPKGQKGDRGQLLFQLNKIVDD</sequence>
<dbReference type="GO" id="GO:0031012">
    <property type="term" value="C:extracellular matrix"/>
    <property type="evidence" value="ECO:0007669"/>
    <property type="project" value="TreeGrafter"/>
</dbReference>
<dbReference type="PANTHER" id="PTHR24023">
    <property type="entry name" value="COLLAGEN ALPHA"/>
    <property type="match status" value="1"/>
</dbReference>
<keyword evidence="2" id="KW-0964">Secreted</keyword>
<feature type="region of interest" description="Disordered" evidence="3">
    <location>
        <begin position="874"/>
        <end position="895"/>
    </location>
</feature>
<keyword evidence="2" id="KW-0272">Extracellular matrix</keyword>
<feature type="region of interest" description="Disordered" evidence="3">
    <location>
        <begin position="639"/>
        <end position="662"/>
    </location>
</feature>
<dbReference type="GO" id="GO:0005615">
    <property type="term" value="C:extracellular space"/>
    <property type="evidence" value="ECO:0007669"/>
    <property type="project" value="TreeGrafter"/>
</dbReference>
<feature type="region of interest" description="Disordered" evidence="3">
    <location>
        <begin position="78"/>
        <end position="103"/>
    </location>
</feature>
<evidence type="ECO:0000256" key="4">
    <source>
        <dbReference type="SAM" id="Phobius"/>
    </source>
</evidence>
<feature type="compositionally biased region" description="Low complexity" evidence="3">
    <location>
        <begin position="18"/>
        <end position="32"/>
    </location>
</feature>
<evidence type="ECO:0000256" key="1">
    <source>
        <dbReference type="ARBA" id="ARBA00004498"/>
    </source>
</evidence>
<evidence type="ECO:0000313" key="6">
    <source>
        <dbReference type="Proteomes" id="UP000438429"/>
    </source>
</evidence>